<dbReference type="GO" id="GO:0008081">
    <property type="term" value="F:phosphoric diester hydrolase activity"/>
    <property type="evidence" value="ECO:0007669"/>
    <property type="project" value="InterPro"/>
</dbReference>
<evidence type="ECO:0000313" key="3">
    <source>
        <dbReference type="Proteomes" id="UP000254134"/>
    </source>
</evidence>
<organism evidence="2 3">
    <name type="scientific">Gaiella occulta</name>
    <dbReference type="NCBI Taxonomy" id="1002870"/>
    <lineage>
        <taxon>Bacteria</taxon>
        <taxon>Bacillati</taxon>
        <taxon>Actinomycetota</taxon>
        <taxon>Thermoleophilia</taxon>
        <taxon>Gaiellales</taxon>
        <taxon>Gaiellaceae</taxon>
        <taxon>Gaiella</taxon>
    </lineage>
</organism>
<dbReference type="PROSITE" id="PS51704">
    <property type="entry name" value="GP_PDE"/>
    <property type="match status" value="1"/>
</dbReference>
<sequence length="263" mass="28277">MIALGRREDGRVLRIGHRGAAALAPENTLRSFRAALEAGVDLIEFDVLDLPRGPLVLAHSDRLDEVSHGAAAGRVRDRTLEELREVAPELPTLDEAFAFFADEAPDVGLHVDLKLRLRLDELADAVIRHGLASRTVVSGVHVPSLAAVARRAAGVRVGITYPDDRMSISHRPYLWPVVSLGLTTMRAFVPLRIERLARRAGAAAVMLQHRLVTPAAVTRAHAAGLPVLAWTVDEPADLLRVVAAGVDGVISNDPRIFAATLGS</sequence>
<evidence type="ECO:0000313" key="2">
    <source>
        <dbReference type="EMBL" id="RDI73889.1"/>
    </source>
</evidence>
<dbReference type="InterPro" id="IPR017946">
    <property type="entry name" value="PLC-like_Pdiesterase_TIM-brl"/>
</dbReference>
<keyword evidence="3" id="KW-1185">Reference proteome</keyword>
<proteinExistence type="predicted"/>
<dbReference type="OrthoDB" id="9758957at2"/>
<dbReference type="GO" id="GO:0006629">
    <property type="term" value="P:lipid metabolic process"/>
    <property type="evidence" value="ECO:0007669"/>
    <property type="project" value="InterPro"/>
</dbReference>
<reference evidence="2 3" key="1">
    <citation type="submission" date="2018-07" db="EMBL/GenBank/DDBJ databases">
        <title>High-quality-draft genome sequence of Gaiella occulta.</title>
        <authorList>
            <person name="Severino R."/>
            <person name="Froufe H.J.C."/>
            <person name="Rainey F.A."/>
            <person name="Barroso C."/>
            <person name="Albuquerque L."/>
            <person name="Lobo-Da-Cunha A."/>
            <person name="Da Costa M.S."/>
            <person name="Egas C."/>
        </authorList>
    </citation>
    <scope>NUCLEOTIDE SEQUENCE [LARGE SCALE GENOMIC DNA]</scope>
    <source>
        <strain evidence="2 3">F2-233</strain>
    </source>
</reference>
<dbReference type="CDD" id="cd08556">
    <property type="entry name" value="GDPD"/>
    <property type="match status" value="1"/>
</dbReference>
<comment type="caution">
    <text evidence="2">The sequence shown here is derived from an EMBL/GenBank/DDBJ whole genome shotgun (WGS) entry which is preliminary data.</text>
</comment>
<dbReference type="EMBL" id="QQZY01000006">
    <property type="protein sequence ID" value="RDI73889.1"/>
    <property type="molecule type" value="Genomic_DNA"/>
</dbReference>
<dbReference type="Pfam" id="PF03009">
    <property type="entry name" value="GDPD"/>
    <property type="match status" value="1"/>
</dbReference>
<dbReference type="SUPFAM" id="SSF51695">
    <property type="entry name" value="PLC-like phosphodiesterases"/>
    <property type="match status" value="1"/>
</dbReference>
<accession>A0A7M2YWD8</accession>
<dbReference type="InterPro" id="IPR030395">
    <property type="entry name" value="GP_PDE_dom"/>
</dbReference>
<feature type="domain" description="GP-PDE" evidence="1">
    <location>
        <begin position="12"/>
        <end position="261"/>
    </location>
</feature>
<dbReference type="PANTHER" id="PTHR46211:SF14">
    <property type="entry name" value="GLYCEROPHOSPHODIESTER PHOSPHODIESTERASE"/>
    <property type="match status" value="1"/>
</dbReference>
<reference evidence="3" key="2">
    <citation type="journal article" date="2019" name="MicrobiologyOpen">
        <title>High-quality draft genome sequence of Gaiella occulta isolated from a 150 meter deep mineral water borehole and comparison with the genome sequences of other deep-branching lineages of the phylum Actinobacteria.</title>
        <authorList>
            <person name="Severino R."/>
            <person name="Froufe H.J.C."/>
            <person name="Barroso C."/>
            <person name="Albuquerque L."/>
            <person name="Lobo-da-Cunha A."/>
            <person name="da Costa M.S."/>
            <person name="Egas C."/>
        </authorList>
    </citation>
    <scope>NUCLEOTIDE SEQUENCE [LARGE SCALE GENOMIC DNA]</scope>
    <source>
        <strain evidence="3">F2-233</strain>
    </source>
</reference>
<dbReference type="PANTHER" id="PTHR46211">
    <property type="entry name" value="GLYCEROPHOSPHORYL DIESTER PHOSPHODIESTERASE"/>
    <property type="match status" value="1"/>
</dbReference>
<dbReference type="Proteomes" id="UP000254134">
    <property type="component" value="Unassembled WGS sequence"/>
</dbReference>
<gene>
    <name evidence="2" type="ORF">Gocc_2453</name>
</gene>
<evidence type="ECO:0000259" key="1">
    <source>
        <dbReference type="PROSITE" id="PS51704"/>
    </source>
</evidence>
<dbReference type="AlphaFoldDB" id="A0A7M2YWD8"/>
<name>A0A7M2YWD8_9ACTN</name>
<protein>
    <submittedName>
        <fullName evidence="2">Glycerophosphoryl diester phosphodiesterase</fullName>
    </submittedName>
</protein>
<dbReference type="Gene3D" id="3.20.20.190">
    <property type="entry name" value="Phosphatidylinositol (PI) phosphodiesterase"/>
    <property type="match status" value="1"/>
</dbReference>